<evidence type="ECO:0000313" key="1">
    <source>
        <dbReference type="EMBL" id="SDE22906.1"/>
    </source>
</evidence>
<dbReference type="GO" id="GO:0016627">
    <property type="term" value="F:oxidoreductase activity, acting on the CH-CH group of donors"/>
    <property type="evidence" value="ECO:0007669"/>
    <property type="project" value="InterPro"/>
</dbReference>
<sequence length="352" mass="36682">MPETAVRPVLLTSPPTADDALPGEAARSARGLDPADVEAVLRWAAGLGPRVPHPASGGTARRWELLASVGAQDLSVARMLEPHLDALAILAEDGTTPPADSTWGVWAAEGPNARLTAQGSDEAGWVLDGRKPWCSLAGSLTHGLVTAWVGDHQRRLFAVEMADPGVTVEDGRWVPAGLAEVVTTPVAMTAVAARPVGTTGWYLERDGFWWGGIGVAAVWYGGAVGLARRLARQVREREPDQLALMHLGEVDAALAGARATLAEAAAVVDAGGVTGPGAVLLGARVRHVVATAVELVGRHVAHAVGPGPLSQEPEHVARVADLALYVRQHHAERDAAGLGGMLAEHHPEEAPW</sequence>
<dbReference type="InterPro" id="IPR046373">
    <property type="entry name" value="Acyl-CoA_Oxase/DH_mid-dom_sf"/>
</dbReference>
<dbReference type="SUPFAM" id="SSF56645">
    <property type="entry name" value="Acyl-CoA dehydrogenase NM domain-like"/>
    <property type="match status" value="1"/>
</dbReference>
<dbReference type="AlphaFoldDB" id="A0A1G7B9B3"/>
<evidence type="ECO:0008006" key="3">
    <source>
        <dbReference type="Google" id="ProtNLM"/>
    </source>
</evidence>
<dbReference type="RefSeq" id="WP_090860818.1">
    <property type="nucleotide sequence ID" value="NZ_FMZM01000017.1"/>
</dbReference>
<dbReference type="Proteomes" id="UP000199034">
    <property type="component" value="Unassembled WGS sequence"/>
</dbReference>
<keyword evidence="2" id="KW-1185">Reference proteome</keyword>
<name>A0A1G7B9B3_9ACTN</name>
<reference evidence="1 2" key="1">
    <citation type="submission" date="2016-10" db="EMBL/GenBank/DDBJ databases">
        <authorList>
            <person name="de Groot N.N."/>
        </authorList>
    </citation>
    <scope>NUCLEOTIDE SEQUENCE [LARGE SCALE GENOMIC DNA]</scope>
    <source>
        <strain evidence="1 2">CGMCC 4.6858</strain>
    </source>
</reference>
<evidence type="ECO:0000313" key="2">
    <source>
        <dbReference type="Proteomes" id="UP000199034"/>
    </source>
</evidence>
<dbReference type="Gene3D" id="2.40.110.10">
    <property type="entry name" value="Butyryl-CoA Dehydrogenase, subunit A, domain 2"/>
    <property type="match status" value="1"/>
</dbReference>
<dbReference type="EMBL" id="FMZM01000017">
    <property type="protein sequence ID" value="SDE22906.1"/>
    <property type="molecule type" value="Genomic_DNA"/>
</dbReference>
<dbReference type="InterPro" id="IPR009100">
    <property type="entry name" value="AcylCoA_DH/oxidase_NM_dom_sf"/>
</dbReference>
<proteinExistence type="predicted"/>
<protein>
    <recommendedName>
        <fullName evidence="3">Acyl-CoA dehydrogenase</fullName>
    </recommendedName>
</protein>
<dbReference type="OrthoDB" id="107064at2"/>
<gene>
    <name evidence="1" type="ORF">SAMN05421872_11760</name>
</gene>
<accession>A0A1G7B9B3</accession>
<organism evidence="1 2">
    <name type="scientific">Nocardioides lianchengensis</name>
    <dbReference type="NCBI Taxonomy" id="1045774"/>
    <lineage>
        <taxon>Bacteria</taxon>
        <taxon>Bacillati</taxon>
        <taxon>Actinomycetota</taxon>
        <taxon>Actinomycetes</taxon>
        <taxon>Propionibacteriales</taxon>
        <taxon>Nocardioidaceae</taxon>
        <taxon>Nocardioides</taxon>
    </lineage>
</organism>
<dbReference type="STRING" id="1045774.SAMN05421872_11760"/>